<feature type="compositionally biased region" description="Low complexity" evidence="1">
    <location>
        <begin position="101"/>
        <end position="111"/>
    </location>
</feature>
<comment type="caution">
    <text evidence="2">The sequence shown here is derived from an EMBL/GenBank/DDBJ whole genome shotgun (WGS) entry which is preliminary data.</text>
</comment>
<evidence type="ECO:0000313" key="3">
    <source>
        <dbReference type="Proteomes" id="UP001209878"/>
    </source>
</evidence>
<organism evidence="2 3">
    <name type="scientific">Ridgeia piscesae</name>
    <name type="common">Tubeworm</name>
    <dbReference type="NCBI Taxonomy" id="27915"/>
    <lineage>
        <taxon>Eukaryota</taxon>
        <taxon>Metazoa</taxon>
        <taxon>Spiralia</taxon>
        <taxon>Lophotrochozoa</taxon>
        <taxon>Annelida</taxon>
        <taxon>Polychaeta</taxon>
        <taxon>Sedentaria</taxon>
        <taxon>Canalipalpata</taxon>
        <taxon>Sabellida</taxon>
        <taxon>Siboglinidae</taxon>
        <taxon>Ridgeia</taxon>
    </lineage>
</organism>
<protein>
    <submittedName>
        <fullName evidence="2">Uncharacterized protein</fullName>
    </submittedName>
</protein>
<feature type="region of interest" description="Disordered" evidence="1">
    <location>
        <begin position="181"/>
        <end position="210"/>
    </location>
</feature>
<dbReference type="AlphaFoldDB" id="A0AAD9PBG8"/>
<feature type="compositionally biased region" description="Basic and acidic residues" evidence="1">
    <location>
        <begin position="114"/>
        <end position="127"/>
    </location>
</feature>
<accession>A0AAD9PBG8</accession>
<feature type="compositionally biased region" description="Acidic residues" evidence="1">
    <location>
        <begin position="128"/>
        <end position="148"/>
    </location>
</feature>
<proteinExistence type="predicted"/>
<keyword evidence="3" id="KW-1185">Reference proteome</keyword>
<reference evidence="2" key="1">
    <citation type="journal article" date="2023" name="Mol. Biol. Evol.">
        <title>Third-Generation Sequencing Reveals the Adaptive Role of the Epigenome in Three Deep-Sea Polychaetes.</title>
        <authorList>
            <person name="Perez M."/>
            <person name="Aroh O."/>
            <person name="Sun Y."/>
            <person name="Lan Y."/>
            <person name="Juniper S.K."/>
            <person name="Young C.R."/>
            <person name="Angers B."/>
            <person name="Qian P.Y."/>
        </authorList>
    </citation>
    <scope>NUCLEOTIDE SEQUENCE</scope>
    <source>
        <strain evidence="2">R07B-5</strain>
    </source>
</reference>
<sequence length="411" mass="45262">MNQERQIKHIKDVFPSKARPNGLTSGPSGPQKRPPTYQKRTAPRPPSAPEYHKPLSATSAVFGPRTTANPLVSKSCDRTAPPNGTPIGARQLKSDELNATVSSVSHSGSSGYQSDRDFVSARNRRSDEDDGFGEDECTLTFDDEDDAPAEGRFKNVYDEYQGEDFSRYLDDDDAAPALPLRQYAHRPRSDVPATPAQVPRTEPPANSTKGRLAKRGLKERLRGLFTLTRSGRKTAGKHREPVSNIFDFTYTDSKIGCSDLDDPVVSDAAGGTAERKSWWSKNTLSARSMSGNSDVMFTSRAISQSTPDIYDAVSFASAGDYGNDRVRTSAADSDFESYRKSTLYTTNNNGNVGKKCKRKTTLFQKLSNSLRRLDKADREAIESYAEEYERSGSNVVVNPLTALPPDENTYL</sequence>
<dbReference type="EMBL" id="JAODUO010000052">
    <property type="protein sequence ID" value="KAK2191522.1"/>
    <property type="molecule type" value="Genomic_DNA"/>
</dbReference>
<evidence type="ECO:0000313" key="2">
    <source>
        <dbReference type="EMBL" id="KAK2191522.1"/>
    </source>
</evidence>
<name>A0AAD9PBG8_RIDPI</name>
<feature type="compositionally biased region" description="Basic and acidic residues" evidence="1">
    <location>
        <begin position="1"/>
        <end position="14"/>
    </location>
</feature>
<gene>
    <name evidence="2" type="ORF">NP493_49g10021</name>
</gene>
<evidence type="ECO:0000256" key="1">
    <source>
        <dbReference type="SAM" id="MobiDB-lite"/>
    </source>
</evidence>
<feature type="region of interest" description="Disordered" evidence="1">
    <location>
        <begin position="1"/>
        <end position="156"/>
    </location>
</feature>
<dbReference type="Proteomes" id="UP001209878">
    <property type="component" value="Unassembled WGS sequence"/>
</dbReference>